<protein>
    <submittedName>
        <fullName evidence="1">Uncharacterized protein</fullName>
    </submittedName>
</protein>
<organism evidence="1 2">
    <name type="scientific">Methanobacterium paludis (strain DSM 25820 / JCM 18151 / SWAN1)</name>
    <dbReference type="NCBI Taxonomy" id="868131"/>
    <lineage>
        <taxon>Archaea</taxon>
        <taxon>Methanobacteriati</taxon>
        <taxon>Methanobacteriota</taxon>
        <taxon>Methanomada group</taxon>
        <taxon>Methanobacteria</taxon>
        <taxon>Methanobacteriales</taxon>
        <taxon>Methanobacteriaceae</taxon>
        <taxon>Methanobacterium</taxon>
    </lineage>
</organism>
<gene>
    <name evidence="1" type="ordered locus">MSWAN_0754</name>
</gene>
<dbReference type="AlphaFoldDB" id="F6D7U9"/>
<dbReference type="Proteomes" id="UP000009231">
    <property type="component" value="Chromosome"/>
</dbReference>
<proteinExistence type="predicted"/>
<reference evidence="1 2" key="1">
    <citation type="journal article" date="2014" name="Int. J. Syst. Evol. Microbiol.">
        <title>Methanobacterium paludis sp. nov. and a novel strain of Methanobacterium lacus isolated from northern peatlands.</title>
        <authorList>
            <person name="Cadillo-Quiroz H."/>
            <person name="Brauer S.L."/>
            <person name="Goodson N."/>
            <person name="Yavitt J.B."/>
            <person name="Zinder S.H."/>
        </authorList>
    </citation>
    <scope>NUCLEOTIDE SEQUENCE [LARGE SCALE GENOMIC DNA]</scope>
    <source>
        <strain evidence="2">DSM 25820 / JCM 18151 / SWAN1</strain>
    </source>
</reference>
<accession>F6D7U9</accession>
<evidence type="ECO:0000313" key="2">
    <source>
        <dbReference type="Proteomes" id="UP000009231"/>
    </source>
</evidence>
<keyword evidence="2" id="KW-1185">Reference proteome</keyword>
<sequence>MLGMKKKFLNSGLNDDEMGWNINPLFQLLKQMLNNHIIHNTNYIKVMF</sequence>
<dbReference type="HOGENOM" id="CLU_3148023_0_0_2"/>
<name>F6D7U9_METPW</name>
<dbReference type="EMBL" id="CP002772">
    <property type="protein sequence ID" value="AEG17787.1"/>
    <property type="molecule type" value="Genomic_DNA"/>
</dbReference>
<evidence type="ECO:0000313" key="1">
    <source>
        <dbReference type="EMBL" id="AEG17787.1"/>
    </source>
</evidence>
<dbReference type="KEGG" id="mew:MSWAN_0754"/>
<dbReference type="STRING" id="868131.MSWAN_0754"/>